<comment type="similarity">
    <text evidence="1">Belongs to the AB hydrolase superfamily.</text>
</comment>
<keyword evidence="4" id="KW-1185">Reference proteome</keyword>
<protein>
    <submittedName>
        <fullName evidence="3">Dienelactone hydrolase family protein</fullName>
    </submittedName>
</protein>
<keyword evidence="3" id="KW-0378">Hydrolase</keyword>
<gene>
    <name evidence="3" type="ORF">JK363_19740</name>
</gene>
<dbReference type="Gene3D" id="3.40.50.1820">
    <property type="entry name" value="alpha/beta hydrolase"/>
    <property type="match status" value="1"/>
</dbReference>
<dbReference type="PANTHER" id="PTHR22946">
    <property type="entry name" value="DIENELACTONE HYDROLASE DOMAIN-CONTAINING PROTEIN-RELATED"/>
    <property type="match status" value="1"/>
</dbReference>
<evidence type="ECO:0000313" key="3">
    <source>
        <dbReference type="EMBL" id="MBL1098854.1"/>
    </source>
</evidence>
<sequence length="222" mass="23406">MRSETARIAADDALLVGDLALPEHPIGVVAFAHGSGSSRHSPRNRAVAQVLQRADLATLLFDLLTEAEERVDAVTAEHRFDIPLLGRRLVGAVDWLAGHPATTGLPVGLFGASTGAAAALTAAAERPDRVRAVVSRGGRPDLAGGALNRVRAPVLLVVGGDDHEVLRLNEQAAAMLAAPHEVHVVPGATHLFEEPGTLEQAAEAARDWFARMSRRPARGARH</sequence>
<dbReference type="InterPro" id="IPR002925">
    <property type="entry name" value="Dienelactn_hydro"/>
</dbReference>
<dbReference type="GO" id="GO:0016787">
    <property type="term" value="F:hydrolase activity"/>
    <property type="evidence" value="ECO:0007669"/>
    <property type="project" value="UniProtKB-KW"/>
</dbReference>
<reference evidence="3 4" key="1">
    <citation type="submission" date="2021-01" db="EMBL/GenBank/DDBJ databases">
        <title>WGS of actinomycetes isolated from Thailand.</title>
        <authorList>
            <person name="Thawai C."/>
        </authorList>
    </citation>
    <scope>NUCLEOTIDE SEQUENCE [LARGE SCALE GENOMIC DNA]</scope>
    <source>
        <strain evidence="3 4">CA1R205</strain>
    </source>
</reference>
<evidence type="ECO:0000313" key="4">
    <source>
        <dbReference type="Proteomes" id="UP000634229"/>
    </source>
</evidence>
<comment type="caution">
    <text evidence="3">The sequence shown here is derived from an EMBL/GenBank/DDBJ whole genome shotgun (WGS) entry which is preliminary data.</text>
</comment>
<accession>A0ABS1NFI7</accession>
<proteinExistence type="inferred from homology"/>
<evidence type="ECO:0000259" key="2">
    <source>
        <dbReference type="Pfam" id="PF01738"/>
    </source>
</evidence>
<dbReference type="RefSeq" id="WP_201876247.1">
    <property type="nucleotide sequence ID" value="NZ_JAERRF010000010.1"/>
</dbReference>
<dbReference type="SUPFAM" id="SSF53474">
    <property type="entry name" value="alpha/beta-Hydrolases"/>
    <property type="match status" value="1"/>
</dbReference>
<dbReference type="EMBL" id="JAERRF010000010">
    <property type="protein sequence ID" value="MBL1098854.1"/>
    <property type="molecule type" value="Genomic_DNA"/>
</dbReference>
<dbReference type="Pfam" id="PF01738">
    <property type="entry name" value="DLH"/>
    <property type="match status" value="1"/>
</dbReference>
<organism evidence="3 4">
    <name type="scientific">Streptomyces coffeae</name>
    <dbReference type="NCBI Taxonomy" id="621382"/>
    <lineage>
        <taxon>Bacteria</taxon>
        <taxon>Bacillati</taxon>
        <taxon>Actinomycetota</taxon>
        <taxon>Actinomycetes</taxon>
        <taxon>Kitasatosporales</taxon>
        <taxon>Streptomycetaceae</taxon>
        <taxon>Streptomyces</taxon>
    </lineage>
</organism>
<evidence type="ECO:0000256" key="1">
    <source>
        <dbReference type="ARBA" id="ARBA00008645"/>
    </source>
</evidence>
<feature type="domain" description="Dienelactone hydrolase" evidence="2">
    <location>
        <begin position="87"/>
        <end position="212"/>
    </location>
</feature>
<dbReference type="Proteomes" id="UP000634229">
    <property type="component" value="Unassembled WGS sequence"/>
</dbReference>
<name>A0ABS1NFI7_9ACTN</name>
<dbReference type="InterPro" id="IPR029058">
    <property type="entry name" value="AB_hydrolase_fold"/>
</dbReference>
<dbReference type="InterPro" id="IPR050261">
    <property type="entry name" value="FrsA_esterase"/>
</dbReference>